<gene>
    <name evidence="2" type="ORF">M501DRAFT_996481</name>
</gene>
<feature type="compositionally biased region" description="Basic and acidic residues" evidence="1">
    <location>
        <begin position="291"/>
        <end position="300"/>
    </location>
</feature>
<feature type="region of interest" description="Disordered" evidence="1">
    <location>
        <begin position="263"/>
        <end position="371"/>
    </location>
</feature>
<organism evidence="2 3">
    <name type="scientific">Patellaria atrata CBS 101060</name>
    <dbReference type="NCBI Taxonomy" id="1346257"/>
    <lineage>
        <taxon>Eukaryota</taxon>
        <taxon>Fungi</taxon>
        <taxon>Dikarya</taxon>
        <taxon>Ascomycota</taxon>
        <taxon>Pezizomycotina</taxon>
        <taxon>Dothideomycetes</taxon>
        <taxon>Dothideomycetes incertae sedis</taxon>
        <taxon>Patellariales</taxon>
        <taxon>Patellariaceae</taxon>
        <taxon>Patellaria</taxon>
    </lineage>
</organism>
<accession>A0A9P4VPJ5</accession>
<reference evidence="2" key="1">
    <citation type="journal article" date="2020" name="Stud. Mycol.">
        <title>101 Dothideomycetes genomes: a test case for predicting lifestyles and emergence of pathogens.</title>
        <authorList>
            <person name="Haridas S."/>
            <person name="Albert R."/>
            <person name="Binder M."/>
            <person name="Bloem J."/>
            <person name="Labutti K."/>
            <person name="Salamov A."/>
            <person name="Andreopoulos B."/>
            <person name="Baker S."/>
            <person name="Barry K."/>
            <person name="Bills G."/>
            <person name="Bluhm B."/>
            <person name="Cannon C."/>
            <person name="Castanera R."/>
            <person name="Culley D."/>
            <person name="Daum C."/>
            <person name="Ezra D."/>
            <person name="Gonzalez J."/>
            <person name="Henrissat B."/>
            <person name="Kuo A."/>
            <person name="Liang C."/>
            <person name="Lipzen A."/>
            <person name="Lutzoni F."/>
            <person name="Magnuson J."/>
            <person name="Mondo S."/>
            <person name="Nolan M."/>
            <person name="Ohm R."/>
            <person name="Pangilinan J."/>
            <person name="Park H.-J."/>
            <person name="Ramirez L."/>
            <person name="Alfaro M."/>
            <person name="Sun H."/>
            <person name="Tritt A."/>
            <person name="Yoshinaga Y."/>
            <person name="Zwiers L.-H."/>
            <person name="Turgeon B."/>
            <person name="Goodwin S."/>
            <person name="Spatafora J."/>
            <person name="Crous P."/>
            <person name="Grigoriev I."/>
        </authorList>
    </citation>
    <scope>NUCLEOTIDE SEQUENCE</scope>
    <source>
        <strain evidence="2">CBS 101060</strain>
    </source>
</reference>
<sequence length="371" mass="41641">MHRGFSAEPLVSLGVPENVAENVATLISEKIGRALDATVQSMQSQLDYRLRRVEERTADINEKLVELRADIENNNGFIERVDQRTNDEFSNIIPVLNNIANDVAHLRIQLDEPSSAFNIRCGVYDRVTEMRIREAEARTAGRIDRVHEWLNTSLDNLHARMDRSFGRVQPQPQGANYGVNPYGNVPGLVTDPNQVVWRGYNATVTPDEVRSFGEEIRRRNAQADRTGASSMAPRQTYHGNEIVPVRASFEGCNAFDIPRHPYAQQQQMAQRSEESHLHAAERTSRPAPEGRQFDQGHDRSMGQQKGSAWNQAPNHQGSRASGTHPYFVENWRASAATQLQAPIQRPGPGQARQQPPIQRPGPGQVQQQPPM</sequence>
<proteinExistence type="predicted"/>
<evidence type="ECO:0000313" key="3">
    <source>
        <dbReference type="Proteomes" id="UP000799429"/>
    </source>
</evidence>
<dbReference type="Proteomes" id="UP000799429">
    <property type="component" value="Unassembled WGS sequence"/>
</dbReference>
<evidence type="ECO:0000256" key="1">
    <source>
        <dbReference type="SAM" id="MobiDB-lite"/>
    </source>
</evidence>
<comment type="caution">
    <text evidence="2">The sequence shown here is derived from an EMBL/GenBank/DDBJ whole genome shotgun (WGS) entry which is preliminary data.</text>
</comment>
<feature type="compositionally biased region" description="Basic and acidic residues" evidence="1">
    <location>
        <begin position="271"/>
        <end position="284"/>
    </location>
</feature>
<name>A0A9P4VPJ5_9PEZI</name>
<dbReference type="AlphaFoldDB" id="A0A9P4VPJ5"/>
<feature type="compositionally biased region" description="Low complexity" evidence="1">
    <location>
        <begin position="342"/>
        <end position="371"/>
    </location>
</feature>
<dbReference type="EMBL" id="MU006102">
    <property type="protein sequence ID" value="KAF2836802.1"/>
    <property type="molecule type" value="Genomic_DNA"/>
</dbReference>
<feature type="region of interest" description="Disordered" evidence="1">
    <location>
        <begin position="219"/>
        <end position="239"/>
    </location>
</feature>
<evidence type="ECO:0000313" key="2">
    <source>
        <dbReference type="EMBL" id="KAF2836802.1"/>
    </source>
</evidence>
<keyword evidence="3" id="KW-1185">Reference proteome</keyword>
<protein>
    <submittedName>
        <fullName evidence="2">Uncharacterized protein</fullName>
    </submittedName>
</protein>
<feature type="compositionally biased region" description="Polar residues" evidence="1">
    <location>
        <begin position="301"/>
        <end position="321"/>
    </location>
</feature>